<dbReference type="PANTHER" id="PTHR42928:SF5">
    <property type="entry name" value="BLR1237 PROTEIN"/>
    <property type="match status" value="1"/>
</dbReference>
<keyword evidence="3" id="KW-0675">Receptor</keyword>
<proteinExistence type="inferred from homology"/>
<dbReference type="InterPro" id="IPR042100">
    <property type="entry name" value="Bug_dom1"/>
</dbReference>
<dbReference type="EMBL" id="FNPE01000011">
    <property type="protein sequence ID" value="SDZ06996.1"/>
    <property type="molecule type" value="Genomic_DNA"/>
</dbReference>
<gene>
    <name evidence="3" type="ORF">SAMN05421547_111190</name>
</gene>
<dbReference type="PIRSF" id="PIRSF017082">
    <property type="entry name" value="YflP"/>
    <property type="match status" value="1"/>
</dbReference>
<keyword evidence="2" id="KW-0732">Signal</keyword>
<dbReference type="Gene3D" id="3.40.190.10">
    <property type="entry name" value="Periplasmic binding protein-like II"/>
    <property type="match status" value="1"/>
</dbReference>
<reference evidence="3 4" key="1">
    <citation type="submission" date="2016-10" db="EMBL/GenBank/DDBJ databases">
        <authorList>
            <person name="de Groot N.N."/>
        </authorList>
    </citation>
    <scope>NUCLEOTIDE SEQUENCE [LARGE SCALE GENOMIC DNA]</scope>
    <source>
        <strain evidence="3 4">LMG 24775</strain>
    </source>
</reference>
<sequence>MIHRISLHTMRPSFFRSWIPAAAAAALAVFGSTAAVAADSAASWPHQPVTMILGFPAGSGVDVIARGVQEPLSQRLGQPLIIDYKSGAAGNIASEIVARAKPDGYTLAFGTAATHGSNAALYKKLPFDVETDFVPVAPLIDVSNVLTINPNVINVRNLKEFVDEIKANPGKYNYASTGNGAGTHMAFAEFNARLGLNMVHVPYKGGPEAITSVLRGETCCIMNQVQTVLPHYKSGKVRLLGVTTAKPVEVIKEVPTIASSGLTGTKGFDSSIWFGIFAPKGTDPAIVAKLGQAVREVLELPEVRARFESQGNAIRIETPEQFKKTVHNDRLKWAQVVKDAKISID</sequence>
<dbReference type="InterPro" id="IPR005064">
    <property type="entry name" value="BUG"/>
</dbReference>
<feature type="chain" id="PRO_5010374213" evidence="2">
    <location>
        <begin position="38"/>
        <end position="345"/>
    </location>
</feature>
<dbReference type="Proteomes" id="UP000183417">
    <property type="component" value="Unassembled WGS sequence"/>
</dbReference>
<feature type="signal peptide" evidence="2">
    <location>
        <begin position="1"/>
        <end position="37"/>
    </location>
</feature>
<dbReference type="AlphaFoldDB" id="A0A1H3Q0Y5"/>
<organism evidence="3 4">
    <name type="scientific">Delftia lacustris</name>
    <dbReference type="NCBI Taxonomy" id="558537"/>
    <lineage>
        <taxon>Bacteria</taxon>
        <taxon>Pseudomonadati</taxon>
        <taxon>Pseudomonadota</taxon>
        <taxon>Betaproteobacteria</taxon>
        <taxon>Burkholderiales</taxon>
        <taxon>Comamonadaceae</taxon>
        <taxon>Delftia</taxon>
    </lineage>
</organism>
<dbReference type="Gene3D" id="3.40.190.150">
    <property type="entry name" value="Bordetella uptake gene, domain 1"/>
    <property type="match status" value="1"/>
</dbReference>
<accession>A0A1H3Q0Y5</accession>
<comment type="similarity">
    <text evidence="1">Belongs to the UPF0065 (bug) family.</text>
</comment>
<dbReference type="Pfam" id="PF03401">
    <property type="entry name" value="TctC"/>
    <property type="match status" value="1"/>
</dbReference>
<dbReference type="SUPFAM" id="SSF53850">
    <property type="entry name" value="Periplasmic binding protein-like II"/>
    <property type="match status" value="1"/>
</dbReference>
<protein>
    <submittedName>
        <fullName evidence="3">Tripartite-type tricarboxylate transporter, receptor component TctC</fullName>
    </submittedName>
</protein>
<evidence type="ECO:0000313" key="3">
    <source>
        <dbReference type="EMBL" id="SDZ06996.1"/>
    </source>
</evidence>
<evidence type="ECO:0000256" key="1">
    <source>
        <dbReference type="ARBA" id="ARBA00006987"/>
    </source>
</evidence>
<dbReference type="CDD" id="cd07012">
    <property type="entry name" value="PBP2_Bug_TTT"/>
    <property type="match status" value="1"/>
</dbReference>
<evidence type="ECO:0000256" key="2">
    <source>
        <dbReference type="SAM" id="SignalP"/>
    </source>
</evidence>
<name>A0A1H3Q0Y5_9BURK</name>
<evidence type="ECO:0000313" key="4">
    <source>
        <dbReference type="Proteomes" id="UP000183417"/>
    </source>
</evidence>
<dbReference type="PANTHER" id="PTHR42928">
    <property type="entry name" value="TRICARBOXYLATE-BINDING PROTEIN"/>
    <property type="match status" value="1"/>
</dbReference>